<sequence>MRPAILDTDCRASVSRKTARGKLRALGAGAEIIRKELSA</sequence>
<name>A0A841LVF7_9HYPH</name>
<accession>A0A841LVF7</accession>
<gene>
    <name evidence="1" type="ORF">FHS77_002907</name>
</gene>
<proteinExistence type="predicted"/>
<reference evidence="1 2" key="1">
    <citation type="submission" date="2020-08" db="EMBL/GenBank/DDBJ databases">
        <title>Genomic Encyclopedia of Type Strains, Phase IV (KMG-IV): sequencing the most valuable type-strain genomes for metagenomic binning, comparative biology and taxonomic classification.</title>
        <authorList>
            <person name="Goeker M."/>
        </authorList>
    </citation>
    <scope>NUCLEOTIDE SEQUENCE [LARGE SCALE GENOMIC DNA]</scope>
    <source>
        <strain evidence="1 2">DSM 22336</strain>
    </source>
</reference>
<dbReference type="EMBL" id="JACIIU010000024">
    <property type="protein sequence ID" value="MBB6262335.1"/>
    <property type="molecule type" value="Genomic_DNA"/>
</dbReference>
<organism evidence="1 2">
    <name type="scientific">Paenochrobactrum gallinarii</name>
    <dbReference type="NCBI Taxonomy" id="643673"/>
    <lineage>
        <taxon>Bacteria</taxon>
        <taxon>Pseudomonadati</taxon>
        <taxon>Pseudomonadota</taxon>
        <taxon>Alphaproteobacteria</taxon>
        <taxon>Hyphomicrobiales</taxon>
        <taxon>Brucellaceae</taxon>
        <taxon>Paenochrobactrum</taxon>
    </lineage>
</organism>
<keyword evidence="2" id="KW-1185">Reference proteome</keyword>
<evidence type="ECO:0000313" key="2">
    <source>
        <dbReference type="Proteomes" id="UP000555393"/>
    </source>
</evidence>
<evidence type="ECO:0000313" key="1">
    <source>
        <dbReference type="EMBL" id="MBB6262335.1"/>
    </source>
</evidence>
<dbReference type="AlphaFoldDB" id="A0A841LVF7"/>
<protein>
    <submittedName>
        <fullName evidence="1">Methionine synthase II (Cobalamin-independent)</fullName>
    </submittedName>
</protein>
<dbReference type="Proteomes" id="UP000555393">
    <property type="component" value="Unassembled WGS sequence"/>
</dbReference>
<comment type="caution">
    <text evidence="1">The sequence shown here is derived from an EMBL/GenBank/DDBJ whole genome shotgun (WGS) entry which is preliminary data.</text>
</comment>